<dbReference type="STRING" id="1229662.W3X6B7"/>
<proteinExistence type="predicted"/>
<dbReference type="GO" id="GO:0030544">
    <property type="term" value="F:Hsp70 protein binding"/>
    <property type="evidence" value="ECO:0007669"/>
    <property type="project" value="InterPro"/>
</dbReference>
<dbReference type="AlphaFoldDB" id="W3X6B7"/>
<dbReference type="InterPro" id="IPR002939">
    <property type="entry name" value="DnaJ_C"/>
</dbReference>
<dbReference type="InterPro" id="IPR036410">
    <property type="entry name" value="HSP_DnaJ_Cys-rich_dom_sf"/>
</dbReference>
<feature type="chain" id="PRO_5004834232" description="DnaJ-related protein spj1" evidence="8">
    <location>
        <begin position="22"/>
        <end position="441"/>
    </location>
</feature>
<dbReference type="KEGG" id="pfy:PFICI_06660"/>
<evidence type="ECO:0000313" key="12">
    <source>
        <dbReference type="Proteomes" id="UP000030651"/>
    </source>
</evidence>
<keyword evidence="1 6" id="KW-0479">Metal-binding</keyword>
<dbReference type="HOGENOM" id="CLU_017633_0_2_1"/>
<dbReference type="Gene3D" id="2.60.260.20">
    <property type="entry name" value="Urease metallochaperone UreE, N-terminal domain"/>
    <property type="match status" value="2"/>
</dbReference>
<dbReference type="eggNOG" id="KOG0712">
    <property type="taxonomic scope" value="Eukaryota"/>
</dbReference>
<dbReference type="PANTHER" id="PTHR43888">
    <property type="entry name" value="DNAJ-LIKE-2, ISOFORM A-RELATED"/>
    <property type="match status" value="1"/>
</dbReference>
<feature type="signal peptide" evidence="8">
    <location>
        <begin position="1"/>
        <end position="21"/>
    </location>
</feature>
<dbReference type="CDD" id="cd10719">
    <property type="entry name" value="DnaJ_zf"/>
    <property type="match status" value="1"/>
</dbReference>
<evidence type="ECO:0000256" key="6">
    <source>
        <dbReference type="PROSITE-ProRule" id="PRU00546"/>
    </source>
</evidence>
<dbReference type="Gene3D" id="2.10.230.10">
    <property type="entry name" value="Heat shock protein DnaJ, cysteine-rich domain"/>
    <property type="match status" value="1"/>
</dbReference>
<keyword evidence="2" id="KW-0677">Repeat</keyword>
<dbReference type="GeneID" id="19271673"/>
<dbReference type="SUPFAM" id="SSF57938">
    <property type="entry name" value="DnaJ/Hsp40 cysteine-rich domain"/>
    <property type="match status" value="1"/>
</dbReference>
<dbReference type="GO" id="GO:0006457">
    <property type="term" value="P:protein folding"/>
    <property type="evidence" value="ECO:0007669"/>
    <property type="project" value="InterPro"/>
</dbReference>
<evidence type="ECO:0000256" key="2">
    <source>
        <dbReference type="ARBA" id="ARBA00022737"/>
    </source>
</evidence>
<feature type="domain" description="J" evidence="9">
    <location>
        <begin position="47"/>
        <end position="112"/>
    </location>
</feature>
<dbReference type="Gene3D" id="1.10.287.110">
    <property type="entry name" value="DnaJ domain"/>
    <property type="match status" value="1"/>
</dbReference>
<dbReference type="PRINTS" id="PR00625">
    <property type="entry name" value="JDOMAIN"/>
</dbReference>
<evidence type="ECO:0000259" key="10">
    <source>
        <dbReference type="PROSITE" id="PS51188"/>
    </source>
</evidence>
<dbReference type="CDD" id="cd10747">
    <property type="entry name" value="DnaJ_C"/>
    <property type="match status" value="1"/>
</dbReference>
<keyword evidence="5" id="KW-0143">Chaperone</keyword>
<evidence type="ECO:0000259" key="9">
    <source>
        <dbReference type="PROSITE" id="PS50076"/>
    </source>
</evidence>
<dbReference type="GO" id="GO:0051082">
    <property type="term" value="F:unfolded protein binding"/>
    <property type="evidence" value="ECO:0007669"/>
    <property type="project" value="InterPro"/>
</dbReference>
<dbReference type="FunFam" id="2.10.230.10:FF:000001">
    <property type="entry name" value="DnaJ subfamily A member 2"/>
    <property type="match status" value="1"/>
</dbReference>
<dbReference type="OrthoDB" id="550424at2759"/>
<dbReference type="CDD" id="cd06257">
    <property type="entry name" value="DnaJ"/>
    <property type="match status" value="1"/>
</dbReference>
<accession>W3X6B7</accession>
<dbReference type="SUPFAM" id="SSF46565">
    <property type="entry name" value="Chaperone J-domain"/>
    <property type="match status" value="1"/>
</dbReference>
<dbReference type="InterPro" id="IPR001305">
    <property type="entry name" value="HSP_DnaJ_Cys-rich_dom"/>
</dbReference>
<organism evidence="11 12">
    <name type="scientific">Pestalotiopsis fici (strain W106-1 / CGMCC3.15140)</name>
    <dbReference type="NCBI Taxonomy" id="1229662"/>
    <lineage>
        <taxon>Eukaryota</taxon>
        <taxon>Fungi</taxon>
        <taxon>Dikarya</taxon>
        <taxon>Ascomycota</taxon>
        <taxon>Pezizomycotina</taxon>
        <taxon>Sordariomycetes</taxon>
        <taxon>Xylariomycetidae</taxon>
        <taxon>Amphisphaeriales</taxon>
        <taxon>Sporocadaceae</taxon>
        <taxon>Pestalotiopsis</taxon>
    </lineage>
</organism>
<name>W3X6B7_PESFW</name>
<dbReference type="Proteomes" id="UP000030651">
    <property type="component" value="Unassembled WGS sequence"/>
</dbReference>
<dbReference type="InterPro" id="IPR018253">
    <property type="entry name" value="DnaJ_domain_CS"/>
</dbReference>
<evidence type="ECO:0000256" key="5">
    <source>
        <dbReference type="ARBA" id="ARBA00023186"/>
    </source>
</evidence>
<sequence length="441" mass="49425">MLHHGAAWLLLLLSLFQIVLCAEDYYKVLHPHHRPSYMALVDPNANVSLKVLGLKKDATDKQLKSAYRQLSKKFHPDKNPNDETAQAKFVEVSEAYEALSDPESRSIYDKYGHDGLKQRRQGGGGHHDPFDLFSRFFGGGGHYQRGQPRGHNVEVKVGISLRDFYNGRETEFQWDKQHICEECGGSGSADGVVDTCGHCGGHGIRIVKHQLAPGMFQQVQTQCDACGGRGKTIKHKCPACGGARVVRKPTTVSLKVDRGAARDSRVVYENEADASPDYVAGDLVVTLAEKEPELEADNPDHVDGTFFRRKGNDLFWREILSLREAWMGDWSRNLTHLDGHVVRLGRERGQVLQPGHVDTIANEGMPIWHEDGDSVYHTTEFGKLFVEYVVVLPDQLESGMEKDFWALWQKWRGKVGVDLHKDSGRPDLPIPDSAEGKKDEL</sequence>
<dbReference type="SUPFAM" id="SSF49493">
    <property type="entry name" value="HSP40/DnaJ peptide-binding domain"/>
    <property type="match status" value="2"/>
</dbReference>
<dbReference type="InParanoid" id="W3X6B7"/>
<evidence type="ECO:0000256" key="8">
    <source>
        <dbReference type="SAM" id="SignalP"/>
    </source>
</evidence>
<dbReference type="EMBL" id="KI912112">
    <property type="protein sequence ID" value="ETS81658.1"/>
    <property type="molecule type" value="Genomic_DNA"/>
</dbReference>
<dbReference type="Pfam" id="PF00684">
    <property type="entry name" value="DnaJ_CXXCXGXG"/>
    <property type="match status" value="1"/>
</dbReference>
<dbReference type="GO" id="GO:0008270">
    <property type="term" value="F:zinc ion binding"/>
    <property type="evidence" value="ECO:0007669"/>
    <property type="project" value="UniProtKB-KW"/>
</dbReference>
<feature type="domain" description="CR-type" evidence="10">
    <location>
        <begin position="167"/>
        <end position="249"/>
    </location>
</feature>
<evidence type="ECO:0000313" key="11">
    <source>
        <dbReference type="EMBL" id="ETS81658.1"/>
    </source>
</evidence>
<evidence type="ECO:0000256" key="7">
    <source>
        <dbReference type="SAM" id="MobiDB-lite"/>
    </source>
</evidence>
<dbReference type="OMA" id="KWHEDGD"/>
<protein>
    <recommendedName>
        <fullName evidence="13">DnaJ-related protein spj1</fullName>
    </recommendedName>
</protein>
<dbReference type="InterPro" id="IPR001623">
    <property type="entry name" value="DnaJ_domain"/>
</dbReference>
<dbReference type="InterPro" id="IPR036869">
    <property type="entry name" value="J_dom_sf"/>
</dbReference>
<dbReference type="SMART" id="SM00271">
    <property type="entry name" value="DnaJ"/>
    <property type="match status" value="1"/>
</dbReference>
<keyword evidence="12" id="KW-1185">Reference proteome</keyword>
<dbReference type="Pfam" id="PF01556">
    <property type="entry name" value="DnaJ_C"/>
    <property type="match status" value="1"/>
</dbReference>
<reference evidence="12" key="1">
    <citation type="journal article" date="2015" name="BMC Genomics">
        <title>Genomic and transcriptomic analysis of the endophytic fungus Pestalotiopsis fici reveals its lifestyle and high potential for synthesis of natural products.</title>
        <authorList>
            <person name="Wang X."/>
            <person name="Zhang X."/>
            <person name="Liu L."/>
            <person name="Xiang M."/>
            <person name="Wang W."/>
            <person name="Sun X."/>
            <person name="Che Y."/>
            <person name="Guo L."/>
            <person name="Liu G."/>
            <person name="Guo L."/>
            <person name="Wang C."/>
            <person name="Yin W.B."/>
            <person name="Stadler M."/>
            <person name="Zhang X."/>
            <person name="Liu X."/>
        </authorList>
    </citation>
    <scope>NUCLEOTIDE SEQUENCE [LARGE SCALE GENOMIC DNA]</scope>
    <source>
        <strain evidence="12">W106-1 / CGMCC3.15140</strain>
    </source>
</reference>
<dbReference type="Pfam" id="PF00226">
    <property type="entry name" value="DnaJ"/>
    <property type="match status" value="1"/>
</dbReference>
<feature type="zinc finger region" description="CR-type" evidence="6">
    <location>
        <begin position="167"/>
        <end position="249"/>
    </location>
</feature>
<keyword evidence="3 6" id="KW-0863">Zinc-finger</keyword>
<keyword evidence="4 6" id="KW-0862">Zinc</keyword>
<evidence type="ECO:0008006" key="13">
    <source>
        <dbReference type="Google" id="ProtNLM"/>
    </source>
</evidence>
<feature type="region of interest" description="Disordered" evidence="7">
    <location>
        <begin position="422"/>
        <end position="441"/>
    </location>
</feature>
<dbReference type="FunCoup" id="W3X6B7">
    <property type="interactions" value="452"/>
</dbReference>
<gene>
    <name evidence="11" type="ORF">PFICI_06660</name>
</gene>
<dbReference type="PROSITE" id="PS50076">
    <property type="entry name" value="DNAJ_2"/>
    <property type="match status" value="1"/>
</dbReference>
<keyword evidence="8" id="KW-0732">Signal</keyword>
<dbReference type="RefSeq" id="XP_007833432.1">
    <property type="nucleotide sequence ID" value="XM_007835241.1"/>
</dbReference>
<dbReference type="PROSITE" id="PS51188">
    <property type="entry name" value="ZF_CR"/>
    <property type="match status" value="1"/>
</dbReference>
<evidence type="ECO:0000256" key="1">
    <source>
        <dbReference type="ARBA" id="ARBA00022723"/>
    </source>
</evidence>
<dbReference type="InterPro" id="IPR008971">
    <property type="entry name" value="HSP40/DnaJ_pept-bd"/>
</dbReference>
<dbReference type="InterPro" id="IPR044713">
    <property type="entry name" value="DNJA1/2-like"/>
</dbReference>
<dbReference type="PROSITE" id="PS00636">
    <property type="entry name" value="DNAJ_1"/>
    <property type="match status" value="1"/>
</dbReference>
<evidence type="ECO:0000256" key="4">
    <source>
        <dbReference type="ARBA" id="ARBA00022833"/>
    </source>
</evidence>
<evidence type="ECO:0000256" key="3">
    <source>
        <dbReference type="ARBA" id="ARBA00022771"/>
    </source>
</evidence>